<dbReference type="PANTHER" id="PTHR16509:SF1">
    <property type="entry name" value="MANGANESE-DEPENDENT ADP-RIBOSE_CDP-ALCOHOL DIPHOSPHATASE"/>
    <property type="match status" value="1"/>
</dbReference>
<evidence type="ECO:0000313" key="4">
    <source>
        <dbReference type="EMBL" id="ORC90185.1"/>
    </source>
</evidence>
<dbReference type="STRING" id="67003.A0A1X0NZS7"/>
<evidence type="ECO:0000256" key="1">
    <source>
        <dbReference type="SAM" id="Phobius"/>
    </source>
</evidence>
<dbReference type="VEuPathDB" id="TriTrypDB:TM35_000092350"/>
<keyword evidence="1" id="KW-0472">Membrane</keyword>
<proteinExistence type="predicted"/>
<sequence>MISHIVWVLLLTFVVVVEAREVLPPWAYENRTLYPILPVYKRRPLLSIGILSDIQYANKEEASRRHFRLSPGKVRHAVNEMNANRTHMDLVIHLGDTVNDNIEAHLPAIASLLKQLQYPFYQMLGNHDFQLVEEKKRDEVHRLLGMPARYYSLRAGEGGAFLLILLDGTDLSSYATKRGTARRAEAESMIRLFRRRKSMRDFNGGIGDRQMRWLRSQLEYASSQNLVALVFSHIPMYPHGDLLNLWNDVEVVRLISQYPCVAAVITGHTHRWAYTALPVAHRDGNFTIHFISFGGIVQSPFTSWGFVEVYENELHVHGLTFGRAFDHHLQINKTVLHKLATSATVTESIDRGKREVMIVSQSDDPGDRIHQSNTSSVMTRLAVEDVNDVPGPMGIEWVLVAPMLFGMGVMIGAWRRRYQRNQRCFLAGIWAEVLRKKDFFSSSKERN</sequence>
<dbReference type="SUPFAM" id="SSF56300">
    <property type="entry name" value="Metallo-dependent phosphatases"/>
    <property type="match status" value="1"/>
</dbReference>
<keyword evidence="1" id="KW-0812">Transmembrane</keyword>
<organism evidence="4 5">
    <name type="scientific">Trypanosoma theileri</name>
    <dbReference type="NCBI Taxonomy" id="67003"/>
    <lineage>
        <taxon>Eukaryota</taxon>
        <taxon>Discoba</taxon>
        <taxon>Euglenozoa</taxon>
        <taxon>Kinetoplastea</taxon>
        <taxon>Metakinetoplastina</taxon>
        <taxon>Trypanosomatida</taxon>
        <taxon>Trypanosomatidae</taxon>
        <taxon>Trypanosoma</taxon>
    </lineage>
</organism>
<keyword evidence="1" id="KW-1133">Transmembrane helix</keyword>
<feature type="domain" description="Calcineurin-like phosphoesterase" evidence="3">
    <location>
        <begin position="48"/>
        <end position="271"/>
    </location>
</feature>
<feature type="signal peptide" evidence="2">
    <location>
        <begin position="1"/>
        <end position="19"/>
    </location>
</feature>
<dbReference type="EMBL" id="NBCO01000009">
    <property type="protein sequence ID" value="ORC90185.1"/>
    <property type="molecule type" value="Genomic_DNA"/>
</dbReference>
<name>A0A1X0NZS7_9TRYP</name>
<dbReference type="InterPro" id="IPR029052">
    <property type="entry name" value="Metallo-depent_PP-like"/>
</dbReference>
<dbReference type="GeneID" id="39984254"/>
<feature type="transmembrane region" description="Helical" evidence="1">
    <location>
        <begin position="397"/>
        <end position="414"/>
    </location>
</feature>
<reference evidence="4 5" key="1">
    <citation type="submission" date="2017-03" db="EMBL/GenBank/DDBJ databases">
        <title>An alternative strategy for trypanosome survival in the mammalian bloodstream revealed through genome and transcriptome analysis of the ubiquitous bovine parasite Trypanosoma (Megatrypanum) theileri.</title>
        <authorList>
            <person name="Kelly S."/>
            <person name="Ivens A."/>
            <person name="Mott A."/>
            <person name="O'Neill E."/>
            <person name="Emms D."/>
            <person name="Macleod O."/>
            <person name="Voorheis P."/>
            <person name="Matthews J."/>
            <person name="Matthews K."/>
            <person name="Carrington M."/>
        </authorList>
    </citation>
    <scope>NUCLEOTIDE SEQUENCE [LARGE SCALE GENOMIC DNA]</scope>
    <source>
        <strain evidence="4">Edinburgh</strain>
    </source>
</reference>
<dbReference type="PANTHER" id="PTHR16509">
    <property type="match status" value="1"/>
</dbReference>
<feature type="chain" id="PRO_5012913641" evidence="2">
    <location>
        <begin position="20"/>
        <end position="447"/>
    </location>
</feature>
<dbReference type="OrthoDB" id="9675250at2759"/>
<dbReference type="InterPro" id="IPR004843">
    <property type="entry name" value="Calcineurin-like_PHP"/>
</dbReference>
<evidence type="ECO:0000313" key="5">
    <source>
        <dbReference type="Proteomes" id="UP000192257"/>
    </source>
</evidence>
<evidence type="ECO:0000256" key="2">
    <source>
        <dbReference type="SAM" id="SignalP"/>
    </source>
</evidence>
<keyword evidence="2" id="KW-0732">Signal</keyword>
<dbReference type="RefSeq" id="XP_028884251.1">
    <property type="nucleotide sequence ID" value="XM_029024474.1"/>
</dbReference>
<dbReference type="Pfam" id="PF00149">
    <property type="entry name" value="Metallophos"/>
    <property type="match status" value="1"/>
</dbReference>
<keyword evidence="5" id="KW-1185">Reference proteome</keyword>
<gene>
    <name evidence="4" type="ORF">TM35_000092350</name>
</gene>
<accession>A0A1X0NZS7</accession>
<evidence type="ECO:0000259" key="3">
    <source>
        <dbReference type="Pfam" id="PF00149"/>
    </source>
</evidence>
<dbReference type="GO" id="GO:0016787">
    <property type="term" value="F:hydrolase activity"/>
    <property type="evidence" value="ECO:0007669"/>
    <property type="project" value="InterPro"/>
</dbReference>
<dbReference type="AlphaFoldDB" id="A0A1X0NZS7"/>
<dbReference type="Gene3D" id="3.60.21.10">
    <property type="match status" value="1"/>
</dbReference>
<dbReference type="Proteomes" id="UP000192257">
    <property type="component" value="Unassembled WGS sequence"/>
</dbReference>
<protein>
    <submittedName>
        <fullName evidence="4">Serine/threonine protein phosphatase</fullName>
    </submittedName>
</protein>
<comment type="caution">
    <text evidence="4">The sequence shown here is derived from an EMBL/GenBank/DDBJ whole genome shotgun (WGS) entry which is preliminary data.</text>
</comment>